<dbReference type="AlphaFoldDB" id="A0A5B7D142"/>
<dbReference type="EMBL" id="VSRR010000408">
    <property type="protein sequence ID" value="MPC15198.1"/>
    <property type="molecule type" value="Genomic_DNA"/>
</dbReference>
<keyword evidence="3" id="KW-1185">Reference proteome</keyword>
<gene>
    <name evidence="2" type="ORF">E2C01_007983</name>
</gene>
<accession>A0A5B7D142</accession>
<comment type="caution">
    <text evidence="2">The sequence shown here is derived from an EMBL/GenBank/DDBJ whole genome shotgun (WGS) entry which is preliminary data.</text>
</comment>
<evidence type="ECO:0000256" key="1">
    <source>
        <dbReference type="SAM" id="MobiDB-lite"/>
    </source>
</evidence>
<feature type="compositionally biased region" description="Polar residues" evidence="1">
    <location>
        <begin position="24"/>
        <end position="34"/>
    </location>
</feature>
<dbReference type="Proteomes" id="UP000324222">
    <property type="component" value="Unassembled WGS sequence"/>
</dbReference>
<proteinExistence type="predicted"/>
<evidence type="ECO:0000313" key="2">
    <source>
        <dbReference type="EMBL" id="MPC15198.1"/>
    </source>
</evidence>
<organism evidence="2 3">
    <name type="scientific">Portunus trituberculatus</name>
    <name type="common">Swimming crab</name>
    <name type="synonym">Neptunus trituberculatus</name>
    <dbReference type="NCBI Taxonomy" id="210409"/>
    <lineage>
        <taxon>Eukaryota</taxon>
        <taxon>Metazoa</taxon>
        <taxon>Ecdysozoa</taxon>
        <taxon>Arthropoda</taxon>
        <taxon>Crustacea</taxon>
        <taxon>Multicrustacea</taxon>
        <taxon>Malacostraca</taxon>
        <taxon>Eumalacostraca</taxon>
        <taxon>Eucarida</taxon>
        <taxon>Decapoda</taxon>
        <taxon>Pleocyemata</taxon>
        <taxon>Brachyura</taxon>
        <taxon>Eubrachyura</taxon>
        <taxon>Portunoidea</taxon>
        <taxon>Portunidae</taxon>
        <taxon>Portuninae</taxon>
        <taxon>Portunus</taxon>
    </lineage>
</organism>
<name>A0A5B7D142_PORTR</name>
<feature type="region of interest" description="Disordered" evidence="1">
    <location>
        <begin position="24"/>
        <end position="60"/>
    </location>
</feature>
<protein>
    <submittedName>
        <fullName evidence="2">Uncharacterized protein</fullName>
    </submittedName>
</protein>
<reference evidence="2 3" key="1">
    <citation type="submission" date="2019-05" db="EMBL/GenBank/DDBJ databases">
        <title>Another draft genome of Portunus trituberculatus and its Hox gene families provides insights of decapod evolution.</title>
        <authorList>
            <person name="Jeong J.-H."/>
            <person name="Song I."/>
            <person name="Kim S."/>
            <person name="Choi T."/>
            <person name="Kim D."/>
            <person name="Ryu S."/>
            <person name="Kim W."/>
        </authorList>
    </citation>
    <scope>NUCLEOTIDE SEQUENCE [LARGE SCALE GENOMIC DNA]</scope>
    <source>
        <tissue evidence="2">Muscle</tissue>
    </source>
</reference>
<sequence>MVYVTYINFCDQQGAPTGWTQAQTHTQTWVPSRTVQKKKKLNPAQQQRRNRKKKKVKEGYNSHRATVVKLKFKFKLMVTDECIAANPSLCLQLVREEARPAQEDL</sequence>
<evidence type="ECO:0000313" key="3">
    <source>
        <dbReference type="Proteomes" id="UP000324222"/>
    </source>
</evidence>